<comment type="caution">
    <text evidence="5">The sequence shown here is derived from an EMBL/GenBank/DDBJ whole genome shotgun (WGS) entry which is preliminary data.</text>
</comment>
<evidence type="ECO:0000259" key="4">
    <source>
        <dbReference type="Pfam" id="PF17966"/>
    </source>
</evidence>
<dbReference type="Gene3D" id="3.10.20.470">
    <property type="match status" value="1"/>
</dbReference>
<evidence type="ECO:0000313" key="6">
    <source>
        <dbReference type="Proteomes" id="UP001314200"/>
    </source>
</evidence>
<name>A0ABM9N2B2_9LACO</name>
<organism evidence="5 6">
    <name type="scientific">Fructobacillus cardui</name>
    <dbReference type="NCBI Taxonomy" id="2893170"/>
    <lineage>
        <taxon>Bacteria</taxon>
        <taxon>Bacillati</taxon>
        <taxon>Bacillota</taxon>
        <taxon>Bacilli</taxon>
        <taxon>Lactobacillales</taxon>
        <taxon>Lactobacillaceae</taxon>
        <taxon>Fructobacillus</taxon>
    </lineage>
</organism>
<dbReference type="RefSeq" id="WP_338348254.1">
    <property type="nucleotide sequence ID" value="NZ_CAUZLY010000015.1"/>
</dbReference>
<reference evidence="5 6" key="1">
    <citation type="submission" date="2023-10" db="EMBL/GenBank/DDBJ databases">
        <authorList>
            <person name="Botero Cardona J."/>
        </authorList>
    </citation>
    <scope>NUCLEOTIDE SEQUENCE [LARGE SCALE GENOMIC DNA]</scope>
    <source>
        <strain evidence="5 6">R-82641</strain>
    </source>
</reference>
<accession>A0ABM9N2B2</accession>
<dbReference type="Pfam" id="PF17966">
    <property type="entry name" value="Muc_B2"/>
    <property type="match status" value="1"/>
</dbReference>
<dbReference type="Gene3D" id="2.60.40.4300">
    <property type="match status" value="1"/>
</dbReference>
<gene>
    <name evidence="5" type="ORF">R82641_BJNNKPBH_01548</name>
</gene>
<evidence type="ECO:0000259" key="3">
    <source>
        <dbReference type="Pfam" id="PF17965"/>
    </source>
</evidence>
<evidence type="ECO:0000256" key="2">
    <source>
        <dbReference type="SAM" id="MobiDB-lite"/>
    </source>
</evidence>
<dbReference type="Pfam" id="PF19258">
    <property type="entry name" value="KxYKxGKxW_sig"/>
    <property type="match status" value="1"/>
</dbReference>
<proteinExistence type="predicted"/>
<dbReference type="InterPro" id="IPR022263">
    <property type="entry name" value="KxYKxGKxW"/>
</dbReference>
<sequence>MDNKLRYKMYKSGKQWIFIGCISFMAITGTSVASHKVMADEAHVEQSNTQASDEEKNNTSTTTVSSDTTQTLSKIDKDSQSAAEQSTGNSINSKAVTEPQSSTDTQSDNQNASVTYIDQTTGITIKTDSLTGKSGQVSDYRTNDTITWLTGRGYELVSNDYPDNGVVFDRDDKTDQHFTVILKHKTTVVTPDNPGQPGYPVNPSNPGGPRYPNESALNWLYREVNQTVNYVDGQDKTVAPSIKDQVIFTRTGLIDQANGAITYTGWQAKNNDNVLLSSYFYFYE</sequence>
<keyword evidence="1" id="KW-0732">Signal</keyword>
<dbReference type="EMBL" id="CAUZLY010000015">
    <property type="protein sequence ID" value="CAK1254827.1"/>
    <property type="molecule type" value="Genomic_DNA"/>
</dbReference>
<dbReference type="Proteomes" id="UP001314200">
    <property type="component" value="Unassembled WGS sequence"/>
</dbReference>
<protein>
    <submittedName>
        <fullName evidence="5">Binds to the septal ring</fullName>
    </submittedName>
</protein>
<feature type="compositionally biased region" description="Polar residues" evidence="2">
    <location>
        <begin position="80"/>
        <end position="113"/>
    </location>
</feature>
<dbReference type="Pfam" id="PF17965">
    <property type="entry name" value="MucBP_2"/>
    <property type="match status" value="1"/>
</dbReference>
<evidence type="ECO:0000256" key="1">
    <source>
        <dbReference type="ARBA" id="ARBA00022729"/>
    </source>
</evidence>
<evidence type="ECO:0000313" key="5">
    <source>
        <dbReference type="EMBL" id="CAK1254827.1"/>
    </source>
</evidence>
<dbReference type="NCBIfam" id="TIGR03715">
    <property type="entry name" value="KxYKxGKxW"/>
    <property type="match status" value="1"/>
</dbReference>
<dbReference type="InterPro" id="IPR041495">
    <property type="entry name" value="Mub_B2"/>
</dbReference>
<feature type="domain" description="Mucin binding" evidence="3">
    <location>
        <begin position="110"/>
        <end position="184"/>
    </location>
</feature>
<keyword evidence="6" id="KW-1185">Reference proteome</keyword>
<feature type="domain" description="Mub B2-like" evidence="4">
    <location>
        <begin position="222"/>
        <end position="272"/>
    </location>
</feature>
<feature type="compositionally biased region" description="Low complexity" evidence="2">
    <location>
        <begin position="59"/>
        <end position="73"/>
    </location>
</feature>
<dbReference type="InterPro" id="IPR041558">
    <property type="entry name" value="MucBP_2"/>
</dbReference>
<feature type="region of interest" description="Disordered" evidence="2">
    <location>
        <begin position="43"/>
        <end position="113"/>
    </location>
</feature>